<dbReference type="InterPro" id="IPR052718">
    <property type="entry name" value="NmrA-type_oxidoreductase"/>
</dbReference>
<dbReference type="Proteomes" id="UP000217211">
    <property type="component" value="Chromosome"/>
</dbReference>
<dbReference type="AlphaFoldDB" id="A0A249PCY7"/>
<dbReference type="OrthoDB" id="9798669at2"/>
<evidence type="ECO:0000313" key="4">
    <source>
        <dbReference type="Proteomes" id="UP000217211"/>
    </source>
</evidence>
<evidence type="ECO:0000313" key="3">
    <source>
        <dbReference type="EMBL" id="ASY63577.1"/>
    </source>
</evidence>
<dbReference type="STRING" id="716928.GCA_000261485_00272"/>
<sequence>MILVTGASGYVGGTVLRRLAESGNAVSAMVRNLGRAARVEDAGAPIRIANYDEPASLVRAFSGVDRLVFVASDGQARAVMRHHANVVDAAATAGVGHVIFTSITDIDASSGFYFTPVYRDAERRLRASGMKWTILRCGLYADLILSHWIRPALASGEMALPVADARVAPIARADVAEAMAAVAAAGGGDGRVHELTGPIAYSFGEIAAAAARAFSRPIRYTPASPADYLTRLWAEMADPWPHAFASLCRSITERRYACVSGDFEALLGRPAAHFEDFLRRTEPTTEPLPAIQTAGRPCASDKTRGSV</sequence>
<name>A0A249PCY7_9HYPH</name>
<feature type="domain" description="NAD(P)-binding" evidence="2">
    <location>
        <begin position="6"/>
        <end position="183"/>
    </location>
</feature>
<dbReference type="eggNOG" id="COG0702">
    <property type="taxonomic scope" value="Bacteria"/>
</dbReference>
<protein>
    <submittedName>
        <fullName evidence="3">NADPH:quinone oxidoreductase 2</fullName>
    </submittedName>
</protein>
<proteinExistence type="predicted"/>
<accession>A0A249PCY7</accession>
<dbReference type="InterPro" id="IPR016040">
    <property type="entry name" value="NAD(P)-bd_dom"/>
</dbReference>
<evidence type="ECO:0000259" key="2">
    <source>
        <dbReference type="Pfam" id="PF13460"/>
    </source>
</evidence>
<dbReference type="KEGG" id="esj:SJ05684_c21360"/>
<dbReference type="InterPro" id="IPR036291">
    <property type="entry name" value="NAD(P)-bd_dom_sf"/>
</dbReference>
<dbReference type="PANTHER" id="PTHR47129">
    <property type="entry name" value="QUINONE OXIDOREDUCTASE 2"/>
    <property type="match status" value="1"/>
</dbReference>
<evidence type="ECO:0000256" key="1">
    <source>
        <dbReference type="SAM" id="MobiDB-lite"/>
    </source>
</evidence>
<organism evidence="3 4">
    <name type="scientific">Sinorhizobium sojae CCBAU 05684</name>
    <dbReference type="NCBI Taxonomy" id="716928"/>
    <lineage>
        <taxon>Bacteria</taxon>
        <taxon>Pseudomonadati</taxon>
        <taxon>Pseudomonadota</taxon>
        <taxon>Alphaproteobacteria</taxon>
        <taxon>Hyphomicrobiales</taxon>
        <taxon>Rhizobiaceae</taxon>
        <taxon>Sinorhizobium/Ensifer group</taxon>
        <taxon>Sinorhizobium</taxon>
    </lineage>
</organism>
<dbReference type="RefSeq" id="WP_050979902.1">
    <property type="nucleotide sequence ID" value="NZ_AJQT01000008.1"/>
</dbReference>
<dbReference type="Gene3D" id="3.40.50.720">
    <property type="entry name" value="NAD(P)-binding Rossmann-like Domain"/>
    <property type="match status" value="1"/>
</dbReference>
<dbReference type="Pfam" id="PF13460">
    <property type="entry name" value="NAD_binding_10"/>
    <property type="match status" value="1"/>
</dbReference>
<dbReference type="EMBL" id="CP023067">
    <property type="protein sequence ID" value="ASY63577.1"/>
    <property type="molecule type" value="Genomic_DNA"/>
</dbReference>
<dbReference type="PANTHER" id="PTHR47129:SF1">
    <property type="entry name" value="NMRA-LIKE DOMAIN-CONTAINING PROTEIN"/>
    <property type="match status" value="1"/>
</dbReference>
<reference evidence="3 4" key="1">
    <citation type="submission" date="2017-08" db="EMBL/GenBank/DDBJ databases">
        <title>Multipartite genome sequences of Sinorhizobium species nodulating soybeans.</title>
        <authorList>
            <person name="Tian C.F."/>
        </authorList>
    </citation>
    <scope>NUCLEOTIDE SEQUENCE [LARGE SCALE GENOMIC DNA]</scope>
    <source>
        <strain evidence="3 4">CCBAU 05684</strain>
    </source>
</reference>
<keyword evidence="4" id="KW-1185">Reference proteome</keyword>
<dbReference type="Gene3D" id="3.90.25.10">
    <property type="entry name" value="UDP-galactose 4-epimerase, domain 1"/>
    <property type="match status" value="1"/>
</dbReference>
<dbReference type="SUPFAM" id="SSF51735">
    <property type="entry name" value="NAD(P)-binding Rossmann-fold domains"/>
    <property type="match status" value="1"/>
</dbReference>
<feature type="region of interest" description="Disordered" evidence="1">
    <location>
        <begin position="284"/>
        <end position="307"/>
    </location>
</feature>
<gene>
    <name evidence="3" type="ORF">SJ05684_c21360</name>
</gene>